<proteinExistence type="predicted"/>
<comment type="caution">
    <text evidence="1">The sequence shown here is derived from an EMBL/GenBank/DDBJ whole genome shotgun (WGS) entry which is preliminary data.</text>
</comment>
<evidence type="ECO:0000313" key="1">
    <source>
        <dbReference type="EMBL" id="KAJ0020412.1"/>
    </source>
</evidence>
<protein>
    <submittedName>
        <fullName evidence="1">Uncharacterized protein</fullName>
    </submittedName>
</protein>
<keyword evidence="2" id="KW-1185">Reference proteome</keyword>
<sequence length="172" mass="19828">MSIIGEAILSASVEMLFKKLTSAELLQFARQEEILADLKKWERNLMKIQAVLSDAKEKQRTKEPVKIWLAELRNLAYDVEDILDEFATEALRRKLLLEREADASTSMVCRFIPTCCTKFSPQSLKFNSMMMSNIKEITVRLQDIAMEKNNLHLKENSGEVCVKKYGLFCFIV</sequence>
<reference evidence="2" key="1">
    <citation type="journal article" date="2023" name="G3 (Bethesda)">
        <title>Genome assembly and association tests identify interacting loci associated with vigor, precocity, and sex in interspecific pistachio rootstocks.</title>
        <authorList>
            <person name="Palmer W."/>
            <person name="Jacygrad E."/>
            <person name="Sagayaradj S."/>
            <person name="Cavanaugh K."/>
            <person name="Han R."/>
            <person name="Bertier L."/>
            <person name="Beede B."/>
            <person name="Kafkas S."/>
            <person name="Golino D."/>
            <person name="Preece J."/>
            <person name="Michelmore R."/>
        </authorList>
    </citation>
    <scope>NUCLEOTIDE SEQUENCE [LARGE SCALE GENOMIC DNA]</scope>
</reference>
<name>A0ACC0XPD3_9ROSI</name>
<accession>A0ACC0XPD3</accession>
<dbReference type="EMBL" id="CM047746">
    <property type="protein sequence ID" value="KAJ0020412.1"/>
    <property type="molecule type" value="Genomic_DNA"/>
</dbReference>
<dbReference type="Proteomes" id="UP001163603">
    <property type="component" value="Chromosome 11"/>
</dbReference>
<evidence type="ECO:0000313" key="2">
    <source>
        <dbReference type="Proteomes" id="UP001163603"/>
    </source>
</evidence>
<gene>
    <name evidence="1" type="ORF">Pint_30974</name>
</gene>
<organism evidence="1 2">
    <name type="scientific">Pistacia integerrima</name>
    <dbReference type="NCBI Taxonomy" id="434235"/>
    <lineage>
        <taxon>Eukaryota</taxon>
        <taxon>Viridiplantae</taxon>
        <taxon>Streptophyta</taxon>
        <taxon>Embryophyta</taxon>
        <taxon>Tracheophyta</taxon>
        <taxon>Spermatophyta</taxon>
        <taxon>Magnoliopsida</taxon>
        <taxon>eudicotyledons</taxon>
        <taxon>Gunneridae</taxon>
        <taxon>Pentapetalae</taxon>
        <taxon>rosids</taxon>
        <taxon>malvids</taxon>
        <taxon>Sapindales</taxon>
        <taxon>Anacardiaceae</taxon>
        <taxon>Pistacia</taxon>
    </lineage>
</organism>